<dbReference type="GO" id="GO:0008270">
    <property type="term" value="F:zinc ion binding"/>
    <property type="evidence" value="ECO:0007669"/>
    <property type="project" value="UniProtKB-KW"/>
</dbReference>
<evidence type="ECO:0000256" key="7">
    <source>
        <dbReference type="ARBA" id="ARBA00023163"/>
    </source>
</evidence>
<evidence type="ECO:0000256" key="10">
    <source>
        <dbReference type="SAM" id="MobiDB-lite"/>
    </source>
</evidence>
<comment type="subcellular location">
    <subcellularLocation>
        <location evidence="1">Nucleus</location>
    </subcellularLocation>
</comment>
<name>A0A7K4JU28_GEOCA</name>
<feature type="domain" description="C2H2-type" evidence="11">
    <location>
        <begin position="80"/>
        <end position="107"/>
    </location>
</feature>
<evidence type="ECO:0000256" key="4">
    <source>
        <dbReference type="ARBA" id="ARBA00022771"/>
    </source>
</evidence>
<dbReference type="GO" id="GO:0005634">
    <property type="term" value="C:nucleus"/>
    <property type="evidence" value="ECO:0007669"/>
    <property type="project" value="UniProtKB-SubCell"/>
</dbReference>
<keyword evidence="8" id="KW-0539">Nucleus</keyword>
<feature type="non-terminal residue" evidence="12">
    <location>
        <position position="1"/>
    </location>
</feature>
<evidence type="ECO:0000256" key="3">
    <source>
        <dbReference type="ARBA" id="ARBA00022737"/>
    </source>
</evidence>
<dbReference type="PANTHER" id="PTHR47772">
    <property type="entry name" value="ZINC FINGER PROTEIN 200"/>
    <property type="match status" value="1"/>
</dbReference>
<comment type="caution">
    <text evidence="12">The sequence shown here is derived from an EMBL/GenBank/DDBJ whole genome shotgun (WGS) entry which is preliminary data.</text>
</comment>
<dbReference type="InterPro" id="IPR050636">
    <property type="entry name" value="C2H2-ZF_domain-containing"/>
</dbReference>
<evidence type="ECO:0000256" key="2">
    <source>
        <dbReference type="ARBA" id="ARBA00022723"/>
    </source>
</evidence>
<dbReference type="SUPFAM" id="SSF57667">
    <property type="entry name" value="beta-beta-alpha zinc fingers"/>
    <property type="match status" value="1"/>
</dbReference>
<evidence type="ECO:0000313" key="12">
    <source>
        <dbReference type="EMBL" id="NWH67979.1"/>
    </source>
</evidence>
<dbReference type="FunFam" id="3.30.160.60:FF:000710">
    <property type="entry name" value="Zinc finger protein 768"/>
    <property type="match status" value="1"/>
</dbReference>
<evidence type="ECO:0000256" key="6">
    <source>
        <dbReference type="ARBA" id="ARBA00023015"/>
    </source>
</evidence>
<dbReference type="EMBL" id="VWPV01056461">
    <property type="protein sequence ID" value="NWH67979.1"/>
    <property type="molecule type" value="Genomic_DNA"/>
</dbReference>
<sequence>FAWSSHLDRHMRTHAATTIVASEDEEDGDAEEEPPPPPQKCTDCGKRLNHQTDPQRFKHKWTQTPLGSAKHTAASPPWPFCCEQCGKTFSQSSNLLKHQSVHSSERPYPCPECERCFCWGSALAKHRRTHVRQQEGDDATQTVLVATDKANVGGGSKPYPCRACGKSFG</sequence>
<organism evidence="12 13">
    <name type="scientific">Geococcyx californianus</name>
    <name type="common">Greater roadrunner</name>
    <name type="synonym">Saurothera californiana</name>
    <dbReference type="NCBI Taxonomy" id="8947"/>
    <lineage>
        <taxon>Eukaryota</taxon>
        <taxon>Metazoa</taxon>
        <taxon>Chordata</taxon>
        <taxon>Craniata</taxon>
        <taxon>Vertebrata</taxon>
        <taxon>Euteleostomi</taxon>
        <taxon>Archelosauria</taxon>
        <taxon>Archosauria</taxon>
        <taxon>Dinosauria</taxon>
        <taxon>Saurischia</taxon>
        <taxon>Theropoda</taxon>
        <taxon>Coelurosauria</taxon>
        <taxon>Aves</taxon>
        <taxon>Neognathae</taxon>
        <taxon>Neoaves</taxon>
        <taxon>Otidimorphae</taxon>
        <taxon>Cuculiformes</taxon>
        <taxon>Neomorphidae</taxon>
        <taxon>Geococcyx</taxon>
    </lineage>
</organism>
<dbReference type="Proteomes" id="UP000531151">
    <property type="component" value="Unassembled WGS sequence"/>
</dbReference>
<dbReference type="Pfam" id="PF00096">
    <property type="entry name" value="zf-C2H2"/>
    <property type="match status" value="2"/>
</dbReference>
<dbReference type="PANTHER" id="PTHR47772:SF13">
    <property type="entry name" value="GASTRULA ZINC FINGER PROTEIN XLCGF49.1-LIKE-RELATED"/>
    <property type="match status" value="1"/>
</dbReference>
<dbReference type="OrthoDB" id="6077919at2759"/>
<evidence type="ECO:0000259" key="11">
    <source>
        <dbReference type="PROSITE" id="PS50157"/>
    </source>
</evidence>
<dbReference type="InterPro" id="IPR036236">
    <property type="entry name" value="Znf_C2H2_sf"/>
</dbReference>
<evidence type="ECO:0000256" key="1">
    <source>
        <dbReference type="ARBA" id="ARBA00004123"/>
    </source>
</evidence>
<feature type="domain" description="C2H2-type" evidence="11">
    <location>
        <begin position="108"/>
        <end position="135"/>
    </location>
</feature>
<dbReference type="Gene3D" id="3.30.160.60">
    <property type="entry name" value="Classic Zinc Finger"/>
    <property type="match status" value="3"/>
</dbReference>
<keyword evidence="13" id="KW-1185">Reference proteome</keyword>
<dbReference type="PROSITE" id="PS50157">
    <property type="entry name" value="ZINC_FINGER_C2H2_2"/>
    <property type="match status" value="2"/>
</dbReference>
<protein>
    <submittedName>
        <fullName evidence="12">ZNF99 protein</fullName>
    </submittedName>
</protein>
<keyword evidence="3" id="KW-0677">Repeat</keyword>
<evidence type="ECO:0000313" key="13">
    <source>
        <dbReference type="Proteomes" id="UP000531151"/>
    </source>
</evidence>
<dbReference type="PROSITE" id="PS00028">
    <property type="entry name" value="ZINC_FINGER_C2H2_1"/>
    <property type="match status" value="2"/>
</dbReference>
<feature type="region of interest" description="Disordered" evidence="10">
    <location>
        <begin position="18"/>
        <end position="74"/>
    </location>
</feature>
<proteinExistence type="predicted"/>
<dbReference type="AlphaFoldDB" id="A0A7K4JU28"/>
<evidence type="ECO:0000256" key="8">
    <source>
        <dbReference type="ARBA" id="ARBA00023242"/>
    </source>
</evidence>
<accession>A0A7K4JU28</accession>
<keyword evidence="7" id="KW-0804">Transcription</keyword>
<reference evidence="12 13" key="1">
    <citation type="submission" date="2019-09" db="EMBL/GenBank/DDBJ databases">
        <title>Bird 10,000 Genomes (B10K) Project - Family phase.</title>
        <authorList>
            <person name="Zhang G."/>
        </authorList>
    </citation>
    <scope>NUCLEOTIDE SEQUENCE [LARGE SCALE GENOMIC DNA]</scope>
    <source>
        <strain evidence="12">B10K-CU-031-07</strain>
        <tissue evidence="12">Muscle</tissue>
    </source>
</reference>
<feature type="non-terminal residue" evidence="12">
    <location>
        <position position="169"/>
    </location>
</feature>
<keyword evidence="4 9" id="KW-0863">Zinc-finger</keyword>
<keyword evidence="5" id="KW-0862">Zinc</keyword>
<feature type="compositionally biased region" description="Acidic residues" evidence="10">
    <location>
        <begin position="22"/>
        <end position="34"/>
    </location>
</feature>
<dbReference type="InterPro" id="IPR013087">
    <property type="entry name" value="Znf_C2H2_type"/>
</dbReference>
<keyword evidence="2" id="KW-0479">Metal-binding</keyword>
<gene>
    <name evidence="12" type="primary">Znf99</name>
    <name evidence="12" type="ORF">GEOCAL_R13636</name>
</gene>
<keyword evidence="6" id="KW-0805">Transcription regulation</keyword>
<evidence type="ECO:0000256" key="5">
    <source>
        <dbReference type="ARBA" id="ARBA00022833"/>
    </source>
</evidence>
<dbReference type="FunFam" id="3.30.160.60:FF:000062">
    <property type="entry name" value="RB-associated KRAB zinc finger protein-like"/>
    <property type="match status" value="1"/>
</dbReference>
<evidence type="ECO:0000256" key="9">
    <source>
        <dbReference type="PROSITE-ProRule" id="PRU00042"/>
    </source>
</evidence>
<dbReference type="SMART" id="SM00355">
    <property type="entry name" value="ZnF_C2H2"/>
    <property type="match status" value="2"/>
</dbReference>